<comment type="similarity">
    <text evidence="4 11">Belongs to the MoeA family.</text>
</comment>
<dbReference type="FunFam" id="3.40.980.10:FF:000004">
    <property type="entry name" value="Molybdopterin molybdenumtransferase"/>
    <property type="match status" value="1"/>
</dbReference>
<dbReference type="UniPathway" id="UPA00344"/>
<dbReference type="Pfam" id="PF03453">
    <property type="entry name" value="MoeA_N"/>
    <property type="match status" value="1"/>
</dbReference>
<reference evidence="13" key="2">
    <citation type="submission" date="2009-09" db="EMBL/GenBank/DDBJ databases">
        <title>Complete sequence of chromosome of Candidatus Accumulibacter phosphatis clade IIA str. UW-1.</title>
        <authorList>
            <consortium name="US DOE Joint Genome Institute"/>
            <person name="Martin H.G."/>
            <person name="Ivanova N."/>
            <person name="Kunin V."/>
            <person name="Warnecke F."/>
            <person name="Barry K."/>
            <person name="He S."/>
            <person name="Salamov A."/>
            <person name="Szeto E."/>
            <person name="Dalin E."/>
            <person name="Pangilinan J.L."/>
            <person name="Lapidus A."/>
            <person name="Lowry S."/>
            <person name="Kyrpides N.C."/>
            <person name="McMahon K.D."/>
            <person name="Hugenholtz P."/>
        </authorList>
    </citation>
    <scope>NUCLEOTIDE SEQUENCE [LARGE SCALE GENOMIC DNA]</scope>
    <source>
        <strain evidence="13">UW-1</strain>
    </source>
</reference>
<comment type="catalytic activity">
    <reaction evidence="10">
        <text>adenylyl-molybdopterin + molybdate = Mo-molybdopterin + AMP + H(+)</text>
        <dbReference type="Rhea" id="RHEA:35047"/>
        <dbReference type="ChEBI" id="CHEBI:15378"/>
        <dbReference type="ChEBI" id="CHEBI:36264"/>
        <dbReference type="ChEBI" id="CHEBI:62727"/>
        <dbReference type="ChEBI" id="CHEBI:71302"/>
        <dbReference type="ChEBI" id="CHEBI:456215"/>
        <dbReference type="EC" id="2.10.1.1"/>
    </reaction>
</comment>
<reference evidence="13" key="1">
    <citation type="submission" date="2009-08" db="EMBL/GenBank/DDBJ databases">
        <authorList>
            <consortium name="US DOE Joint Genome Institute"/>
            <person name="Lucas S."/>
            <person name="Copeland A."/>
            <person name="Lapidus A."/>
            <person name="Glavina del Rio T."/>
            <person name="Dalin E."/>
            <person name="Tice H."/>
            <person name="Bruce D."/>
            <person name="Barry K."/>
            <person name="Pitluck S."/>
            <person name="Lowry S."/>
            <person name="Larimer F."/>
            <person name="Land M."/>
            <person name="Hauser L."/>
            <person name="Kyrpides N."/>
            <person name="Ivanova N."/>
            <person name="McMahon K.D."/>
            <person name="Hugenholtz P."/>
        </authorList>
    </citation>
    <scope>NUCLEOTIDE SEQUENCE</scope>
    <source>
        <strain evidence="13">UW-1</strain>
    </source>
</reference>
<dbReference type="SUPFAM" id="SSF63867">
    <property type="entry name" value="MoeA C-terminal domain-like"/>
    <property type="match status" value="1"/>
</dbReference>
<dbReference type="eggNOG" id="COG0303">
    <property type="taxonomic scope" value="Bacteria"/>
</dbReference>
<dbReference type="Gene3D" id="2.40.340.10">
    <property type="entry name" value="MoeA, C-terminal, domain IV"/>
    <property type="match status" value="1"/>
</dbReference>
<dbReference type="AlphaFoldDB" id="C7RTG1"/>
<dbReference type="GO" id="GO:0006777">
    <property type="term" value="P:Mo-molybdopterin cofactor biosynthetic process"/>
    <property type="evidence" value="ECO:0007669"/>
    <property type="project" value="UniProtKB-UniRule"/>
</dbReference>
<dbReference type="Pfam" id="PF00994">
    <property type="entry name" value="MoCF_biosynth"/>
    <property type="match status" value="1"/>
</dbReference>
<dbReference type="KEGG" id="app:CAP2UW1_2814"/>
<comment type="cofactor">
    <cofactor evidence="1 11">
        <name>Mg(2+)</name>
        <dbReference type="ChEBI" id="CHEBI:18420"/>
    </cofactor>
</comment>
<dbReference type="GO" id="GO:0005829">
    <property type="term" value="C:cytosol"/>
    <property type="evidence" value="ECO:0007669"/>
    <property type="project" value="TreeGrafter"/>
</dbReference>
<dbReference type="InterPro" id="IPR036425">
    <property type="entry name" value="MoaB/Mog-like_dom_sf"/>
</dbReference>
<keyword evidence="6 11" id="KW-0808">Transferase</keyword>
<dbReference type="InterPro" id="IPR038987">
    <property type="entry name" value="MoeA-like"/>
</dbReference>
<dbReference type="SUPFAM" id="SSF53218">
    <property type="entry name" value="Molybdenum cofactor biosynthesis proteins"/>
    <property type="match status" value="1"/>
</dbReference>
<dbReference type="InterPro" id="IPR036135">
    <property type="entry name" value="MoeA_linker/N_sf"/>
</dbReference>
<gene>
    <name evidence="13" type="ordered locus">CAP2UW1_2814</name>
</gene>
<dbReference type="InterPro" id="IPR005110">
    <property type="entry name" value="MoeA_linker/N"/>
</dbReference>
<dbReference type="HOGENOM" id="CLU_010186_7_0_4"/>
<protein>
    <recommendedName>
        <fullName evidence="11">Molybdopterin molybdenumtransferase</fullName>
        <ecNumber evidence="11">2.10.1.1</ecNumber>
    </recommendedName>
</protein>
<accession>C7RTG1</accession>
<dbReference type="PANTHER" id="PTHR10192">
    <property type="entry name" value="MOLYBDOPTERIN BIOSYNTHESIS PROTEIN"/>
    <property type="match status" value="1"/>
</dbReference>
<evidence type="ECO:0000256" key="1">
    <source>
        <dbReference type="ARBA" id="ARBA00001946"/>
    </source>
</evidence>
<dbReference type="NCBIfam" id="TIGR00177">
    <property type="entry name" value="molyb_syn"/>
    <property type="match status" value="1"/>
</dbReference>
<keyword evidence="5 11" id="KW-0500">Molybdenum</keyword>
<dbReference type="PANTHER" id="PTHR10192:SF5">
    <property type="entry name" value="GEPHYRIN"/>
    <property type="match status" value="1"/>
</dbReference>
<keyword evidence="8 11" id="KW-0460">Magnesium</keyword>
<dbReference type="Gene3D" id="3.90.105.10">
    <property type="entry name" value="Molybdopterin biosynthesis moea protein, domain 2"/>
    <property type="match status" value="1"/>
</dbReference>
<keyword evidence="7 11" id="KW-0479">Metal-binding</keyword>
<comment type="pathway">
    <text evidence="3 11">Cofactor biosynthesis; molybdopterin biosynthesis.</text>
</comment>
<evidence type="ECO:0000256" key="2">
    <source>
        <dbReference type="ARBA" id="ARBA00002901"/>
    </source>
</evidence>
<dbReference type="NCBIfam" id="NF045515">
    <property type="entry name" value="Glp_gephyrin"/>
    <property type="match status" value="1"/>
</dbReference>
<dbReference type="InterPro" id="IPR005111">
    <property type="entry name" value="MoeA_C_domain_IV"/>
</dbReference>
<evidence type="ECO:0000259" key="12">
    <source>
        <dbReference type="SMART" id="SM00852"/>
    </source>
</evidence>
<dbReference type="GO" id="GO:0046872">
    <property type="term" value="F:metal ion binding"/>
    <property type="evidence" value="ECO:0007669"/>
    <property type="project" value="UniProtKB-UniRule"/>
</dbReference>
<evidence type="ECO:0000256" key="4">
    <source>
        <dbReference type="ARBA" id="ARBA00010763"/>
    </source>
</evidence>
<dbReference type="Gene3D" id="2.170.190.11">
    <property type="entry name" value="Molybdopterin biosynthesis moea protein, domain 3"/>
    <property type="match status" value="1"/>
</dbReference>
<proteinExistence type="inferred from homology"/>
<dbReference type="Gene3D" id="3.40.980.10">
    <property type="entry name" value="MoaB/Mog-like domain"/>
    <property type="match status" value="1"/>
</dbReference>
<evidence type="ECO:0000256" key="11">
    <source>
        <dbReference type="RuleBase" id="RU365090"/>
    </source>
</evidence>
<sequence length="431" mass="45449">MSLAAEFSCLSDHDPDSLSADQARAFIRRQLTPVRTRERVALRGALGRVLACDLLAPFNVPGHDNSAMDGYAVRHADVANGGNTRLRVLGTALAGKAFAQPIGEGECVRIMTGAPPPVGADTVVVQEVVALDGDHIVVPPGQRLGQHIRRAGEDLAAGKPALVAGRLLRPAEIGLIASLGCAEVSVFRRLRVAFLSTGDELCSIGTPLGEGRVYDSNRYTIFGMLTRMGCEVLDLGVVRDDPATMEAAFREAAAAADVVISSGGVSVGEADFVKGLMAELGEVLFWKIAMKPGRPMAFGRLRVDGEEICGERGGAAWLFGLPGNPVAVMVTFYQFVREALYALMGADPVPVVPLLPALCTGALKKVAGRTEFQRGILSLVDGQWRVRPAAAQGSGVLRSMADANCFIVLEHDRGNVAAGDQVGVQLFDGLV</sequence>
<name>C7RTG1_ACCRE</name>
<dbReference type="EC" id="2.10.1.1" evidence="11"/>
<evidence type="ECO:0000256" key="8">
    <source>
        <dbReference type="ARBA" id="ARBA00022842"/>
    </source>
</evidence>
<dbReference type="SMART" id="SM00852">
    <property type="entry name" value="MoCF_biosynth"/>
    <property type="match status" value="1"/>
</dbReference>
<dbReference type="EMBL" id="CP001715">
    <property type="protein sequence ID" value="ACV36094.1"/>
    <property type="molecule type" value="Genomic_DNA"/>
</dbReference>
<feature type="domain" description="MoaB/Mog" evidence="12">
    <location>
        <begin position="193"/>
        <end position="342"/>
    </location>
</feature>
<evidence type="ECO:0000256" key="3">
    <source>
        <dbReference type="ARBA" id="ARBA00005046"/>
    </source>
</evidence>
<dbReference type="Pfam" id="PF03454">
    <property type="entry name" value="MoeA_C"/>
    <property type="match status" value="1"/>
</dbReference>
<dbReference type="CDD" id="cd00887">
    <property type="entry name" value="MoeA"/>
    <property type="match status" value="1"/>
</dbReference>
<evidence type="ECO:0000256" key="9">
    <source>
        <dbReference type="ARBA" id="ARBA00023150"/>
    </source>
</evidence>
<dbReference type="GO" id="GO:0061599">
    <property type="term" value="F:molybdopterin molybdotransferase activity"/>
    <property type="evidence" value="ECO:0007669"/>
    <property type="project" value="UniProtKB-UniRule"/>
</dbReference>
<evidence type="ECO:0000256" key="5">
    <source>
        <dbReference type="ARBA" id="ARBA00022505"/>
    </source>
</evidence>
<dbReference type="SUPFAM" id="SSF63882">
    <property type="entry name" value="MoeA N-terminal region -like"/>
    <property type="match status" value="1"/>
</dbReference>
<evidence type="ECO:0000313" key="13">
    <source>
        <dbReference type="EMBL" id="ACV36094.1"/>
    </source>
</evidence>
<keyword evidence="9 11" id="KW-0501">Molybdenum cofactor biosynthesis</keyword>
<evidence type="ECO:0000256" key="10">
    <source>
        <dbReference type="ARBA" id="ARBA00047317"/>
    </source>
</evidence>
<dbReference type="InterPro" id="IPR036688">
    <property type="entry name" value="MoeA_C_domain_IV_sf"/>
</dbReference>
<dbReference type="OrthoDB" id="9804758at2"/>
<evidence type="ECO:0000256" key="7">
    <source>
        <dbReference type="ARBA" id="ARBA00022723"/>
    </source>
</evidence>
<dbReference type="InterPro" id="IPR001453">
    <property type="entry name" value="MoaB/Mog_dom"/>
</dbReference>
<evidence type="ECO:0000256" key="6">
    <source>
        <dbReference type="ARBA" id="ARBA00022679"/>
    </source>
</evidence>
<dbReference type="STRING" id="522306.CAP2UW1_2814"/>
<comment type="function">
    <text evidence="2 11">Catalyzes the insertion of molybdate into adenylated molybdopterin with the concomitant release of AMP.</text>
</comment>
<organism evidence="13">
    <name type="scientific">Accumulibacter regalis</name>
    <dbReference type="NCBI Taxonomy" id="522306"/>
    <lineage>
        <taxon>Bacteria</taxon>
        <taxon>Pseudomonadati</taxon>
        <taxon>Pseudomonadota</taxon>
        <taxon>Betaproteobacteria</taxon>
        <taxon>Candidatus Accumulibacter</taxon>
    </lineage>
</organism>